<feature type="domain" description="CBS" evidence="11">
    <location>
        <begin position="272"/>
        <end position="329"/>
    </location>
</feature>
<dbReference type="EMBL" id="FQXM01000002">
    <property type="protein sequence ID" value="SHH14073.1"/>
    <property type="molecule type" value="Genomic_DNA"/>
</dbReference>
<dbReference type="PANTHER" id="PTHR22777">
    <property type="entry name" value="HEMOLYSIN-RELATED"/>
    <property type="match status" value="1"/>
</dbReference>
<keyword evidence="6 8" id="KW-0129">CBS domain</keyword>
<dbReference type="InterPro" id="IPR036318">
    <property type="entry name" value="FAD-bd_PCMH-like_sf"/>
</dbReference>
<evidence type="ECO:0000256" key="3">
    <source>
        <dbReference type="ARBA" id="ARBA00022692"/>
    </source>
</evidence>
<dbReference type="OrthoDB" id="9798188at2"/>
<dbReference type="InterPro" id="IPR016169">
    <property type="entry name" value="FAD-bd_PCMH_sub2"/>
</dbReference>
<dbReference type="CDD" id="cd04590">
    <property type="entry name" value="CBS_pair_CorC_HlyC_assoc"/>
    <property type="match status" value="1"/>
</dbReference>
<dbReference type="Pfam" id="PF00571">
    <property type="entry name" value="CBS"/>
    <property type="match status" value="1"/>
</dbReference>
<dbReference type="InterPro" id="IPR002550">
    <property type="entry name" value="CNNM"/>
</dbReference>
<dbReference type="SMART" id="SM01091">
    <property type="entry name" value="CorC_HlyC"/>
    <property type="match status" value="1"/>
</dbReference>
<evidence type="ECO:0000256" key="4">
    <source>
        <dbReference type="ARBA" id="ARBA00022737"/>
    </source>
</evidence>
<dbReference type="InterPro" id="IPR005170">
    <property type="entry name" value="Transptr-assoc_dom"/>
</dbReference>
<accession>A0A1M5QKF4</accession>
<name>A0A1M5QKF4_9CLOT</name>
<evidence type="ECO:0000256" key="10">
    <source>
        <dbReference type="SAM" id="Phobius"/>
    </source>
</evidence>
<dbReference type="AlphaFoldDB" id="A0A1M5QKF4"/>
<evidence type="ECO:0000259" key="12">
    <source>
        <dbReference type="PROSITE" id="PS51846"/>
    </source>
</evidence>
<evidence type="ECO:0000256" key="9">
    <source>
        <dbReference type="PROSITE-ProRule" id="PRU01193"/>
    </source>
</evidence>
<dbReference type="InterPro" id="IPR000644">
    <property type="entry name" value="CBS_dom"/>
</dbReference>
<dbReference type="InterPro" id="IPR044751">
    <property type="entry name" value="Ion_transp-like_CBS"/>
</dbReference>
<keyword evidence="7 9" id="KW-0472">Membrane</keyword>
<dbReference type="Gene3D" id="3.30.465.10">
    <property type="match status" value="1"/>
</dbReference>
<feature type="domain" description="CNNM transmembrane" evidence="12">
    <location>
        <begin position="1"/>
        <end position="189"/>
    </location>
</feature>
<dbReference type="STRING" id="1121316.SAMN02745207_00129"/>
<evidence type="ECO:0000313" key="14">
    <source>
        <dbReference type="Proteomes" id="UP000184447"/>
    </source>
</evidence>
<dbReference type="SUPFAM" id="SSF54631">
    <property type="entry name" value="CBS-domain pair"/>
    <property type="match status" value="1"/>
</dbReference>
<dbReference type="PROSITE" id="PS51846">
    <property type="entry name" value="CNNM"/>
    <property type="match status" value="1"/>
</dbReference>
<evidence type="ECO:0000256" key="2">
    <source>
        <dbReference type="ARBA" id="ARBA00006337"/>
    </source>
</evidence>
<dbReference type="InterPro" id="IPR046342">
    <property type="entry name" value="CBS_dom_sf"/>
</dbReference>
<protein>
    <submittedName>
        <fullName evidence="13">Hemolysin, contains CBS domains</fullName>
    </submittedName>
</protein>
<evidence type="ECO:0000256" key="6">
    <source>
        <dbReference type="ARBA" id="ARBA00023122"/>
    </source>
</evidence>
<comment type="subcellular location">
    <subcellularLocation>
        <location evidence="1">Membrane</location>
        <topology evidence="1">Multi-pass membrane protein</topology>
    </subcellularLocation>
</comment>
<gene>
    <name evidence="13" type="ORF">SAMN02745207_00129</name>
</gene>
<evidence type="ECO:0000313" key="13">
    <source>
        <dbReference type="EMBL" id="SHH14073.1"/>
    </source>
</evidence>
<comment type="similarity">
    <text evidence="2">Belongs to the UPF0053 family.</text>
</comment>
<dbReference type="PANTHER" id="PTHR22777:SF17">
    <property type="entry name" value="UPF0053 PROTEIN SLL0260"/>
    <property type="match status" value="1"/>
</dbReference>
<keyword evidence="3 9" id="KW-0812">Transmembrane</keyword>
<dbReference type="SUPFAM" id="SSF56176">
    <property type="entry name" value="FAD-binding/transporter-associated domain-like"/>
    <property type="match status" value="1"/>
</dbReference>
<evidence type="ECO:0000259" key="11">
    <source>
        <dbReference type="PROSITE" id="PS51371"/>
    </source>
</evidence>
<evidence type="ECO:0000256" key="8">
    <source>
        <dbReference type="PROSITE-ProRule" id="PRU00703"/>
    </source>
</evidence>
<dbReference type="Gene3D" id="3.10.580.10">
    <property type="entry name" value="CBS-domain"/>
    <property type="match status" value="1"/>
</dbReference>
<dbReference type="GO" id="GO:0050660">
    <property type="term" value="F:flavin adenine dinucleotide binding"/>
    <property type="evidence" value="ECO:0007669"/>
    <property type="project" value="InterPro"/>
</dbReference>
<dbReference type="Pfam" id="PF03471">
    <property type="entry name" value="CorC_HlyC"/>
    <property type="match status" value="1"/>
</dbReference>
<dbReference type="Pfam" id="PF01595">
    <property type="entry name" value="CNNM"/>
    <property type="match status" value="1"/>
</dbReference>
<feature type="transmembrane region" description="Helical" evidence="10">
    <location>
        <begin position="87"/>
        <end position="107"/>
    </location>
</feature>
<dbReference type="FunFam" id="3.10.580.10:FF:000002">
    <property type="entry name" value="Magnesium/cobalt efflux protein CorC"/>
    <property type="match status" value="1"/>
</dbReference>
<keyword evidence="5 9" id="KW-1133">Transmembrane helix</keyword>
<dbReference type="RefSeq" id="WP_073335939.1">
    <property type="nucleotide sequence ID" value="NZ_FQXM01000002.1"/>
</dbReference>
<proteinExistence type="inferred from homology"/>
<reference evidence="13 14" key="1">
    <citation type="submission" date="2016-11" db="EMBL/GenBank/DDBJ databases">
        <authorList>
            <person name="Jaros S."/>
            <person name="Januszkiewicz K."/>
            <person name="Wedrychowicz H."/>
        </authorList>
    </citation>
    <scope>NUCLEOTIDE SEQUENCE [LARGE SCALE GENOMIC DNA]</scope>
    <source>
        <strain evidence="13 14">DSM 8605</strain>
    </source>
</reference>
<feature type="transmembrane region" description="Helical" evidence="10">
    <location>
        <begin position="127"/>
        <end position="149"/>
    </location>
</feature>
<dbReference type="PROSITE" id="PS51371">
    <property type="entry name" value="CBS"/>
    <property type="match status" value="1"/>
</dbReference>
<evidence type="ECO:0000256" key="5">
    <source>
        <dbReference type="ARBA" id="ARBA00022989"/>
    </source>
</evidence>
<feature type="transmembrane region" description="Helical" evidence="10">
    <location>
        <begin position="6"/>
        <end position="30"/>
    </location>
</feature>
<dbReference type="Proteomes" id="UP000184447">
    <property type="component" value="Unassembled WGS sequence"/>
</dbReference>
<keyword evidence="4" id="KW-0677">Repeat</keyword>
<evidence type="ECO:0000256" key="1">
    <source>
        <dbReference type="ARBA" id="ARBA00004141"/>
    </source>
</evidence>
<organism evidence="13 14">
    <name type="scientific">Clostridium grantii DSM 8605</name>
    <dbReference type="NCBI Taxonomy" id="1121316"/>
    <lineage>
        <taxon>Bacteria</taxon>
        <taxon>Bacillati</taxon>
        <taxon>Bacillota</taxon>
        <taxon>Clostridia</taxon>
        <taxon>Eubacteriales</taxon>
        <taxon>Clostridiaceae</taxon>
        <taxon>Clostridium</taxon>
    </lineage>
</organism>
<evidence type="ECO:0000256" key="7">
    <source>
        <dbReference type="ARBA" id="ARBA00023136"/>
    </source>
</evidence>
<sequence length="414" mass="46350">MVPGSTVQLIILIVLLFLSSFFSASETALMTLSKIRIRHMVESGVKDADKVNNLLQNPSKLLATILVGNNIVNIGASSLATALAIKFFGVSGVGLSTLIMTVLVLIFGEITPKSLAAQNSEKVSLKVAGFIGFLIIIFKPIVFISTFIANKIIVLLGGKINRNQPFITEAELRTMVDVSEEEGVLEIEEKEMIHNVFDFGELQVKDIMVQRVDIAAMEMNTQFPDVLTFIKNEQFSRIPIYNDTVDDIIGILNVKDLVMLYGTIDDFSLSKYIRKPFFTFEFIKITDLFREMKKERNHIAIVLDEYGGTVGIITLEDVVEEIVGDIPDEYDNDEDDIFIVKEDEFIVSGSLKIEETNDLLGTSIESSEYDTIGGFIIGNLGRLPELHEEIFYNNVTLKIENIDKNRIMKVRILT</sequence>
<keyword evidence="14" id="KW-1185">Reference proteome</keyword>
<dbReference type="GO" id="GO:0005886">
    <property type="term" value="C:plasma membrane"/>
    <property type="evidence" value="ECO:0007669"/>
    <property type="project" value="TreeGrafter"/>
</dbReference>